<dbReference type="AlphaFoldDB" id="X1SD62"/>
<comment type="cofactor">
    <cofactor evidence="1">
        <name>FMN</name>
        <dbReference type="ChEBI" id="CHEBI:58210"/>
    </cofactor>
</comment>
<dbReference type="InterPro" id="IPR029479">
    <property type="entry name" value="Nitroreductase"/>
</dbReference>
<evidence type="ECO:0000256" key="2">
    <source>
        <dbReference type="ARBA" id="ARBA00007118"/>
    </source>
</evidence>
<dbReference type="PANTHER" id="PTHR43673">
    <property type="entry name" value="NAD(P)H NITROREDUCTASE YDGI-RELATED"/>
    <property type="match status" value="1"/>
</dbReference>
<evidence type="ECO:0000256" key="3">
    <source>
        <dbReference type="ARBA" id="ARBA00022630"/>
    </source>
</evidence>
<dbReference type="PANTHER" id="PTHR43673:SF2">
    <property type="entry name" value="NITROREDUCTASE"/>
    <property type="match status" value="1"/>
</dbReference>
<evidence type="ECO:0000256" key="4">
    <source>
        <dbReference type="ARBA" id="ARBA00022643"/>
    </source>
</evidence>
<gene>
    <name evidence="7" type="ORF">S12H4_30576</name>
</gene>
<evidence type="ECO:0000259" key="6">
    <source>
        <dbReference type="Pfam" id="PF00881"/>
    </source>
</evidence>
<evidence type="ECO:0000256" key="5">
    <source>
        <dbReference type="ARBA" id="ARBA00023002"/>
    </source>
</evidence>
<dbReference type="EMBL" id="BARW01017745">
    <property type="protein sequence ID" value="GAI90908.1"/>
    <property type="molecule type" value="Genomic_DNA"/>
</dbReference>
<dbReference type="SUPFAM" id="SSF55469">
    <property type="entry name" value="FMN-dependent nitroreductase-like"/>
    <property type="match status" value="1"/>
</dbReference>
<organism evidence="7">
    <name type="scientific">marine sediment metagenome</name>
    <dbReference type="NCBI Taxonomy" id="412755"/>
    <lineage>
        <taxon>unclassified sequences</taxon>
        <taxon>metagenomes</taxon>
        <taxon>ecological metagenomes</taxon>
    </lineage>
</organism>
<sequence length="139" mass="15547">MHEPLPTPFSDEEMAVVNKLIYERCSIRDWIDKPIPDEMIEKILEAGRAAPIGCNLDEVRFIVIKNPEEAKMVWSDISTKNAVIIVICYDTRIPKVVWQDKCVPQNAGFDAAAAADHMLLMAHALGLGAVWLSKTVKTD</sequence>
<evidence type="ECO:0000313" key="7">
    <source>
        <dbReference type="EMBL" id="GAI90908.1"/>
    </source>
</evidence>
<feature type="non-terminal residue" evidence="7">
    <location>
        <position position="139"/>
    </location>
</feature>
<keyword evidence="5" id="KW-0560">Oxidoreductase</keyword>
<accession>X1SD62</accession>
<protein>
    <recommendedName>
        <fullName evidence="6">Nitroreductase domain-containing protein</fullName>
    </recommendedName>
</protein>
<keyword evidence="4" id="KW-0288">FMN</keyword>
<evidence type="ECO:0000256" key="1">
    <source>
        <dbReference type="ARBA" id="ARBA00001917"/>
    </source>
</evidence>
<feature type="domain" description="Nitroreductase" evidence="6">
    <location>
        <begin position="21"/>
        <end position="74"/>
    </location>
</feature>
<dbReference type="Pfam" id="PF00881">
    <property type="entry name" value="Nitroreductase"/>
    <property type="match status" value="1"/>
</dbReference>
<dbReference type="InterPro" id="IPR000415">
    <property type="entry name" value="Nitroreductase-like"/>
</dbReference>
<dbReference type="Gene3D" id="3.40.109.10">
    <property type="entry name" value="NADH Oxidase"/>
    <property type="match status" value="1"/>
</dbReference>
<reference evidence="7" key="1">
    <citation type="journal article" date="2014" name="Front. Microbiol.">
        <title>High frequency of phylogenetically diverse reductive dehalogenase-homologous genes in deep subseafloor sedimentary metagenomes.</title>
        <authorList>
            <person name="Kawai M."/>
            <person name="Futagami T."/>
            <person name="Toyoda A."/>
            <person name="Takaki Y."/>
            <person name="Nishi S."/>
            <person name="Hori S."/>
            <person name="Arai W."/>
            <person name="Tsubouchi T."/>
            <person name="Morono Y."/>
            <person name="Uchiyama I."/>
            <person name="Ito T."/>
            <person name="Fujiyama A."/>
            <person name="Inagaki F."/>
            <person name="Takami H."/>
        </authorList>
    </citation>
    <scope>NUCLEOTIDE SEQUENCE</scope>
    <source>
        <strain evidence="7">Expedition CK06-06</strain>
    </source>
</reference>
<proteinExistence type="inferred from homology"/>
<name>X1SD62_9ZZZZ</name>
<keyword evidence="3" id="KW-0285">Flavoprotein</keyword>
<comment type="caution">
    <text evidence="7">The sequence shown here is derived from an EMBL/GenBank/DDBJ whole genome shotgun (WGS) entry which is preliminary data.</text>
</comment>
<dbReference type="GO" id="GO:0016491">
    <property type="term" value="F:oxidoreductase activity"/>
    <property type="evidence" value="ECO:0007669"/>
    <property type="project" value="UniProtKB-KW"/>
</dbReference>
<comment type="similarity">
    <text evidence="2">Belongs to the nitroreductase family.</text>
</comment>